<dbReference type="InterPro" id="IPR004045">
    <property type="entry name" value="Glutathione_S-Trfase_N"/>
</dbReference>
<dbReference type="Pfam" id="PF13409">
    <property type="entry name" value="GST_N_2"/>
    <property type="match status" value="1"/>
</dbReference>
<feature type="domain" description="GST C-terminal" evidence="3">
    <location>
        <begin position="94"/>
        <end position="217"/>
    </location>
</feature>
<organism evidence="4 5">
    <name type="scientific">Sphingomonas qomolangmaensis</name>
    <dbReference type="NCBI Taxonomy" id="2918765"/>
    <lineage>
        <taxon>Bacteria</taxon>
        <taxon>Pseudomonadati</taxon>
        <taxon>Pseudomonadota</taxon>
        <taxon>Alphaproteobacteria</taxon>
        <taxon>Sphingomonadales</taxon>
        <taxon>Sphingomonadaceae</taxon>
        <taxon>Sphingomonas</taxon>
    </lineage>
</organism>
<keyword evidence="4" id="KW-0413">Isomerase</keyword>
<dbReference type="PANTHER" id="PTHR42673">
    <property type="entry name" value="MALEYLACETOACETATE ISOMERASE"/>
    <property type="match status" value="1"/>
</dbReference>
<dbReference type="SUPFAM" id="SSF47616">
    <property type="entry name" value="GST C-terminal domain-like"/>
    <property type="match status" value="1"/>
</dbReference>
<dbReference type="InterPro" id="IPR034333">
    <property type="entry name" value="GST_Zeta_N"/>
</dbReference>
<dbReference type="Proteomes" id="UP001058533">
    <property type="component" value="Chromosome"/>
</dbReference>
<dbReference type="Gene3D" id="3.40.30.10">
    <property type="entry name" value="Glutaredoxin"/>
    <property type="match status" value="1"/>
</dbReference>
<keyword evidence="5" id="KW-1185">Reference proteome</keyword>
<dbReference type="InterPro" id="IPR036282">
    <property type="entry name" value="Glutathione-S-Trfase_C_sf"/>
</dbReference>
<dbReference type="PANTHER" id="PTHR42673:SF4">
    <property type="entry name" value="MALEYLACETOACETATE ISOMERASE"/>
    <property type="match status" value="1"/>
</dbReference>
<dbReference type="SFLD" id="SFLDG00358">
    <property type="entry name" value="Main_(cytGST)"/>
    <property type="match status" value="1"/>
</dbReference>
<sequence length="217" mass="23663">MNGAAASGYVLHDYFRSSASYRVRIALNLKGVAYRRHDVSLVKGDQRSPQHLARNAQGFVPALELPDGRMLGQSLAIIEWLESAHPAPALYPADPFARARAMERALLIACDIHPLNNLRVLRYLGSALGAEQAARDDWYRHWVAEGFAALEQMAGDARFLGGEAPGIADVCLVPQMFNARRLELDVTPYPRLVAIDSVMAAIDAVAAAHPDRVQPAA</sequence>
<dbReference type="InterPro" id="IPR036249">
    <property type="entry name" value="Thioredoxin-like_sf"/>
</dbReference>
<proteinExistence type="inferred from homology"/>
<dbReference type="InterPro" id="IPR034330">
    <property type="entry name" value="GST_Zeta_C"/>
</dbReference>
<dbReference type="Pfam" id="PF13410">
    <property type="entry name" value="GST_C_2"/>
    <property type="match status" value="1"/>
</dbReference>
<evidence type="ECO:0000256" key="1">
    <source>
        <dbReference type="ARBA" id="ARBA00010007"/>
    </source>
</evidence>
<accession>A0ABY5L6Z5</accession>
<dbReference type="RefSeq" id="WP_256505277.1">
    <property type="nucleotide sequence ID" value="NZ_CP101740.1"/>
</dbReference>
<dbReference type="CDD" id="cd03191">
    <property type="entry name" value="GST_C_Zeta"/>
    <property type="match status" value="1"/>
</dbReference>
<dbReference type="SFLD" id="SFLDS00019">
    <property type="entry name" value="Glutathione_Transferase_(cytos"/>
    <property type="match status" value="1"/>
</dbReference>
<dbReference type="PROSITE" id="PS50405">
    <property type="entry name" value="GST_CTER"/>
    <property type="match status" value="1"/>
</dbReference>
<dbReference type="PROSITE" id="PS50404">
    <property type="entry name" value="GST_NTER"/>
    <property type="match status" value="1"/>
</dbReference>
<evidence type="ECO:0000313" key="5">
    <source>
        <dbReference type="Proteomes" id="UP001058533"/>
    </source>
</evidence>
<evidence type="ECO:0000259" key="3">
    <source>
        <dbReference type="PROSITE" id="PS50405"/>
    </source>
</evidence>
<dbReference type="InterPro" id="IPR010987">
    <property type="entry name" value="Glutathione-S-Trfase_C-like"/>
</dbReference>
<dbReference type="NCBIfam" id="TIGR01262">
    <property type="entry name" value="maiA"/>
    <property type="match status" value="1"/>
</dbReference>
<gene>
    <name evidence="4" type="primary">maiA</name>
    <name evidence="4" type="ORF">NMP03_10280</name>
</gene>
<name>A0ABY5L6Z5_9SPHN</name>
<dbReference type="EMBL" id="CP101740">
    <property type="protein sequence ID" value="UUL81589.1"/>
    <property type="molecule type" value="Genomic_DNA"/>
</dbReference>
<dbReference type="SUPFAM" id="SSF52833">
    <property type="entry name" value="Thioredoxin-like"/>
    <property type="match status" value="1"/>
</dbReference>
<dbReference type="Gene3D" id="1.20.1050.10">
    <property type="match status" value="1"/>
</dbReference>
<reference evidence="4" key="1">
    <citation type="submission" date="2022-07" db="EMBL/GenBank/DDBJ databases">
        <title>Sphingomonas sp. nov., a novel bacterium isolated from the north slope of the Mount Everest.</title>
        <authorList>
            <person name="Cui X."/>
            <person name="Liu Y."/>
        </authorList>
    </citation>
    <scope>NUCLEOTIDE SEQUENCE</scope>
    <source>
        <strain evidence="4">S5-59</strain>
    </source>
</reference>
<feature type="domain" description="GST N-terminal" evidence="2">
    <location>
        <begin position="7"/>
        <end position="89"/>
    </location>
</feature>
<dbReference type="InterPro" id="IPR005955">
    <property type="entry name" value="GST_Zeta"/>
</dbReference>
<comment type="similarity">
    <text evidence="1">Belongs to the GST superfamily. Zeta family.</text>
</comment>
<dbReference type="InterPro" id="IPR040079">
    <property type="entry name" value="Glutathione_S-Trfase"/>
</dbReference>
<dbReference type="CDD" id="cd03042">
    <property type="entry name" value="GST_N_Zeta"/>
    <property type="match status" value="1"/>
</dbReference>
<evidence type="ECO:0000313" key="4">
    <source>
        <dbReference type="EMBL" id="UUL81589.1"/>
    </source>
</evidence>
<dbReference type="EC" id="5.2.1.2" evidence="4"/>
<dbReference type="GO" id="GO:0016034">
    <property type="term" value="F:maleylacetoacetate isomerase activity"/>
    <property type="evidence" value="ECO:0007669"/>
    <property type="project" value="UniProtKB-EC"/>
</dbReference>
<evidence type="ECO:0000259" key="2">
    <source>
        <dbReference type="PROSITE" id="PS50404"/>
    </source>
</evidence>
<protein>
    <submittedName>
        <fullName evidence="4">Maleylacetoacetate isomerase</fullName>
        <ecNumber evidence="4">5.2.1.2</ecNumber>
    </submittedName>
</protein>